<proteinExistence type="predicted"/>
<organism evidence="1 2">
    <name type="scientific">Legionella spiritensis</name>
    <dbReference type="NCBI Taxonomy" id="452"/>
    <lineage>
        <taxon>Bacteria</taxon>
        <taxon>Pseudomonadati</taxon>
        <taxon>Pseudomonadota</taxon>
        <taxon>Gammaproteobacteria</taxon>
        <taxon>Legionellales</taxon>
        <taxon>Legionellaceae</taxon>
        <taxon>Legionella</taxon>
    </lineage>
</organism>
<reference evidence="1 2" key="1">
    <citation type="submission" date="2015-11" db="EMBL/GenBank/DDBJ databases">
        <title>Genomic analysis of 38 Legionella species identifies large and diverse effector repertoires.</title>
        <authorList>
            <person name="Burstein D."/>
            <person name="Amaro F."/>
            <person name="Zusman T."/>
            <person name="Lifshitz Z."/>
            <person name="Cohen O."/>
            <person name="Gilbert J.A."/>
            <person name="Pupko T."/>
            <person name="Shuman H.A."/>
            <person name="Segal G."/>
        </authorList>
    </citation>
    <scope>NUCLEOTIDE SEQUENCE [LARGE SCALE GENOMIC DNA]</scope>
    <source>
        <strain evidence="1 2">Mt.St.Helens-9</strain>
    </source>
</reference>
<dbReference type="RefSeq" id="WP_058483636.1">
    <property type="nucleotide sequence ID" value="NZ_LT906457.1"/>
</dbReference>
<gene>
    <name evidence="1" type="ORF">Lspi_1706</name>
</gene>
<accession>A0A0W0Z328</accession>
<comment type="caution">
    <text evidence="1">The sequence shown here is derived from an EMBL/GenBank/DDBJ whole genome shotgun (WGS) entry which is preliminary data.</text>
</comment>
<evidence type="ECO:0000313" key="2">
    <source>
        <dbReference type="Proteomes" id="UP000054877"/>
    </source>
</evidence>
<evidence type="ECO:0000313" key="1">
    <source>
        <dbReference type="EMBL" id="KTD63158.1"/>
    </source>
</evidence>
<dbReference type="EMBL" id="LNYX01000021">
    <property type="protein sequence ID" value="KTD63158.1"/>
    <property type="molecule type" value="Genomic_DNA"/>
</dbReference>
<protein>
    <submittedName>
        <fullName evidence="1">Uncharacterized protein</fullName>
    </submittedName>
</protein>
<name>A0A0W0Z328_LEGSP</name>
<dbReference type="PATRIC" id="fig|452.5.peg.1878"/>
<dbReference type="OrthoDB" id="5640428at2"/>
<dbReference type="AlphaFoldDB" id="A0A0W0Z328"/>
<sequence>MNKVLIVLPLLVSISNLSYSNTDNCQRLPGNWNGFALLTDEPLCRLYGGCKFKISAHITRISETQFEVNYRPGKGQGKIIAIDCREDRISNPSNPDSKFNFWCIADNCSIEYSDPKQIVYAQNF</sequence>
<dbReference type="Proteomes" id="UP000054877">
    <property type="component" value="Unassembled WGS sequence"/>
</dbReference>
<keyword evidence="2" id="KW-1185">Reference proteome</keyword>